<proteinExistence type="predicted"/>
<dbReference type="eggNOG" id="COG0476">
    <property type="taxonomic scope" value="Bacteria"/>
</dbReference>
<keyword evidence="2" id="KW-1185">Reference proteome</keyword>
<dbReference type="Gene3D" id="3.40.50.720">
    <property type="entry name" value="NAD(P)-binding Rossmann-like Domain"/>
    <property type="match status" value="1"/>
</dbReference>
<evidence type="ECO:0000313" key="1">
    <source>
        <dbReference type="EMBL" id="ADG79634.1"/>
    </source>
</evidence>
<gene>
    <name evidence="1" type="ordered locus">Tpau_3041</name>
</gene>
<accession>D5UUR6</accession>
<sequence>MENRLRLDPHLTLVVRPPTLVQLGASATGAPVLRPPPWLAPDSAAGLLRWLQRFRTASEVHRRAADAGLTDGDVAELLSVLRGFDLLETELAASSLRVHLHGRGHVTDAVLNEVADLDGVQVTAGTSRSWSPEGRDLDLVLLTDVLSPDPVLVRRLMRARVPHLPVVVRDGAGVIGPLVLPGASPCLRCLDRTRTDADPGWPSLACQLFGRSGRASSQVLRMTAAVAALQVQAIARRGPGASGSGSGDDGAEFGARSDDPAVLGCTLEVEGCGIAVRRWLMNPACGCGRSDAAAHATG</sequence>
<dbReference type="AlphaFoldDB" id="D5UUR6"/>
<dbReference type="RefSeq" id="WP_013127642.1">
    <property type="nucleotide sequence ID" value="NC_014158.1"/>
</dbReference>
<reference evidence="1 2" key="2">
    <citation type="journal article" date="2011" name="Stand. Genomic Sci.">
        <title>Complete genome sequence of Tsukamurella paurometabola type strain (no. 33).</title>
        <authorList>
            <person name="Munk A.C."/>
            <person name="Lapidus A."/>
            <person name="Lucas S."/>
            <person name="Nolan M."/>
            <person name="Tice H."/>
            <person name="Cheng J.F."/>
            <person name="Del Rio T.G."/>
            <person name="Goodwin L."/>
            <person name="Pitluck S."/>
            <person name="Liolios K."/>
            <person name="Huntemann M."/>
            <person name="Ivanova N."/>
            <person name="Mavromatis K."/>
            <person name="Mikhailova N."/>
            <person name="Pati A."/>
            <person name="Chen A."/>
            <person name="Palaniappan K."/>
            <person name="Tapia R."/>
            <person name="Han C."/>
            <person name="Land M."/>
            <person name="Hauser L."/>
            <person name="Chang Y.J."/>
            <person name="Jeffries C.D."/>
            <person name="Brettin T."/>
            <person name="Yasawong M."/>
            <person name="Brambilla E.M."/>
            <person name="Rohde M."/>
            <person name="Sikorski J."/>
            <person name="Goker M."/>
            <person name="Detter J.C."/>
            <person name="Woyke T."/>
            <person name="Bristow J."/>
            <person name="Eisen J.A."/>
            <person name="Markowitz V."/>
            <person name="Hugenholtz P."/>
            <person name="Kyrpides N.C."/>
            <person name="Klenk H.P."/>
        </authorList>
    </citation>
    <scope>NUCLEOTIDE SEQUENCE [LARGE SCALE GENOMIC DNA]</scope>
    <source>
        <strain evidence="2">ATCC 8368 / DSM 20162 / CCUG 35730 / CIP 100753 / JCM 10117 / KCTC 9821 / NBRC 16120 / NCIMB 702349 / NCTC 13040</strain>
    </source>
</reference>
<dbReference type="Proteomes" id="UP000001213">
    <property type="component" value="Chromosome"/>
</dbReference>
<protein>
    <recommendedName>
        <fullName evidence="3">Bacteriocin biosynthesis cyclodehydratase domain</fullName>
    </recommendedName>
</protein>
<evidence type="ECO:0008006" key="3">
    <source>
        <dbReference type="Google" id="ProtNLM"/>
    </source>
</evidence>
<name>D5UUR6_TSUPD</name>
<dbReference type="EMBL" id="CP001966">
    <property type="protein sequence ID" value="ADG79634.1"/>
    <property type="molecule type" value="Genomic_DNA"/>
</dbReference>
<evidence type="ECO:0000313" key="2">
    <source>
        <dbReference type="Proteomes" id="UP000001213"/>
    </source>
</evidence>
<organism evidence="1 2">
    <name type="scientific">Tsukamurella paurometabola (strain ATCC 8368 / DSM 20162 / CCUG 35730 / CIP 100753 / JCM 10117 / KCTC 9821 / NBRC 16120 / NCIMB 702349 / NCTC 13040)</name>
    <name type="common">Corynebacterium paurometabolum</name>
    <dbReference type="NCBI Taxonomy" id="521096"/>
    <lineage>
        <taxon>Bacteria</taxon>
        <taxon>Bacillati</taxon>
        <taxon>Actinomycetota</taxon>
        <taxon>Actinomycetes</taxon>
        <taxon>Mycobacteriales</taxon>
        <taxon>Tsukamurellaceae</taxon>
        <taxon>Tsukamurella</taxon>
    </lineage>
</organism>
<dbReference type="HOGENOM" id="CLU_042635_2_0_11"/>
<dbReference type="STRING" id="521096.Tpau_3041"/>
<reference evidence="2" key="1">
    <citation type="submission" date="2010-03" db="EMBL/GenBank/DDBJ databases">
        <title>The complete chromosome of Tsukamurella paurometabola DSM 20162.</title>
        <authorList>
            <consortium name="US DOE Joint Genome Institute (JGI-PGF)"/>
            <person name="Lucas S."/>
            <person name="Copeland A."/>
            <person name="Lapidus A."/>
            <person name="Glavina del Rio T."/>
            <person name="Dalin E."/>
            <person name="Tice H."/>
            <person name="Bruce D."/>
            <person name="Goodwin L."/>
            <person name="Pitluck S."/>
            <person name="Kyrpides N."/>
            <person name="Mavromatis K."/>
            <person name="Ivanova N."/>
            <person name="Mikhailova N."/>
            <person name="Munk A.C."/>
            <person name="Brettin T."/>
            <person name="Detter J.C."/>
            <person name="Tapia R."/>
            <person name="Han C."/>
            <person name="Larimer F."/>
            <person name="Land M."/>
            <person name="Hauser L."/>
            <person name="Markowitz V."/>
            <person name="Cheng J.-F."/>
            <person name="Hugenholtz P."/>
            <person name="Woyke T."/>
            <person name="Wu D."/>
            <person name="Jando M."/>
            <person name="Brambilla E."/>
            <person name="Klenk H.-P."/>
            <person name="Eisen J.A."/>
        </authorList>
    </citation>
    <scope>NUCLEOTIDE SEQUENCE [LARGE SCALE GENOMIC DNA]</scope>
    <source>
        <strain evidence="2">ATCC 8368 / DSM 20162 / CCUG 35730 / CIP 100753 / JCM 10117 / KCTC 9821 / NBRC 16120 / NCIMB 702349 / NCTC 13040</strain>
    </source>
</reference>
<dbReference type="KEGG" id="tpr:Tpau_3041"/>